<keyword evidence="1" id="KW-0732">Signal</keyword>
<accession>A0A2U8P1N4</accession>
<dbReference type="AlphaFoldDB" id="A0A2U8P1N4"/>
<feature type="domain" description="Peptidase M16 N-terminal" evidence="2">
    <location>
        <begin position="67"/>
        <end position="193"/>
    </location>
</feature>
<evidence type="ECO:0000313" key="4">
    <source>
        <dbReference type="Proteomes" id="UP000215703"/>
    </source>
</evidence>
<dbReference type="EMBL" id="CP029425">
    <property type="protein sequence ID" value="AWL91609.1"/>
    <property type="molecule type" value="Genomic_DNA"/>
</dbReference>
<protein>
    <submittedName>
        <fullName evidence="3">Insulinase family protein</fullName>
    </submittedName>
</protein>
<evidence type="ECO:0000259" key="2">
    <source>
        <dbReference type="Pfam" id="PF00675"/>
    </source>
</evidence>
<sequence>MIHPCTRRGILLGGASLSMAVLASSNSHAAPRSLDRTRIKRLISSCGIEAWFVQDSTVPLISMEYAFTGGAAQDPAQRPGVAHMVSGLLKEGSGKFDFKTFHQRLDRHAIELRFHVTHDHFRGALRTINDSAEEAFELLRIALTSPRFEAADVERNRAAVLARLRHDSTDPSSLARRKFLEVAFGDHPYARPVDGYLESVPKIEAEDLKGYVRRVIAKRHVQNRGGRRGRSRGRLQAAR</sequence>
<reference evidence="3 4" key="1">
    <citation type="journal article" date="2014" name="Int. J. Syst. Evol. Microbiol.">
        <title>Bradyrhizobium ottawaense sp. nov., a symbiotic nitrogen fixing bacterium from root nodules of soybeans in Canada.</title>
        <authorList>
            <person name="Yu X."/>
            <person name="Cloutier S."/>
            <person name="Tambong J.T."/>
            <person name="Bromfield E.S."/>
        </authorList>
    </citation>
    <scope>NUCLEOTIDE SEQUENCE [LARGE SCALE GENOMIC DNA]</scope>
    <source>
        <strain evidence="3 4">OO99</strain>
    </source>
</reference>
<dbReference type="GO" id="GO:0046872">
    <property type="term" value="F:metal ion binding"/>
    <property type="evidence" value="ECO:0007669"/>
    <property type="project" value="InterPro"/>
</dbReference>
<evidence type="ECO:0000256" key="1">
    <source>
        <dbReference type="SAM" id="SignalP"/>
    </source>
</evidence>
<dbReference type="SUPFAM" id="SSF63411">
    <property type="entry name" value="LuxS/MPP-like metallohydrolase"/>
    <property type="match status" value="1"/>
</dbReference>
<feature type="signal peptide" evidence="1">
    <location>
        <begin position="1"/>
        <end position="29"/>
    </location>
</feature>
<feature type="chain" id="PRO_5015912372" evidence="1">
    <location>
        <begin position="30"/>
        <end position="239"/>
    </location>
</feature>
<dbReference type="InterPro" id="IPR050361">
    <property type="entry name" value="MPP/UQCRC_Complex"/>
</dbReference>
<organism evidence="3 4">
    <name type="scientific">Bradyrhizobium ottawaense</name>
    <dbReference type="NCBI Taxonomy" id="931866"/>
    <lineage>
        <taxon>Bacteria</taxon>
        <taxon>Pseudomonadati</taxon>
        <taxon>Pseudomonadota</taxon>
        <taxon>Alphaproteobacteria</taxon>
        <taxon>Hyphomicrobiales</taxon>
        <taxon>Nitrobacteraceae</taxon>
        <taxon>Bradyrhizobium</taxon>
    </lineage>
</organism>
<dbReference type="OrthoDB" id="9811314at2"/>
<dbReference type="PANTHER" id="PTHR11851:SF224">
    <property type="entry name" value="PROCESSING PROTEASE"/>
    <property type="match status" value="1"/>
</dbReference>
<gene>
    <name evidence="3" type="ORF">CIT37_04640</name>
</gene>
<dbReference type="Pfam" id="PF00675">
    <property type="entry name" value="Peptidase_M16"/>
    <property type="match status" value="1"/>
</dbReference>
<evidence type="ECO:0000313" key="3">
    <source>
        <dbReference type="EMBL" id="AWL91609.1"/>
    </source>
</evidence>
<dbReference type="Gene3D" id="3.30.830.10">
    <property type="entry name" value="Metalloenzyme, LuxS/M16 peptidase-like"/>
    <property type="match status" value="1"/>
</dbReference>
<proteinExistence type="predicted"/>
<dbReference type="InterPro" id="IPR011249">
    <property type="entry name" value="Metalloenz_LuxS/M16"/>
</dbReference>
<dbReference type="PANTHER" id="PTHR11851">
    <property type="entry name" value="METALLOPROTEASE"/>
    <property type="match status" value="1"/>
</dbReference>
<reference evidence="3 4" key="2">
    <citation type="journal article" date="2017" name="Syst. Appl. Microbiol.">
        <title>Soybeans inoculated with root zone soils of Canadian native legumes harbour diverse and novel Bradyrhizobium spp. that possess agricultural potential.</title>
        <authorList>
            <person name="Bromfield E.S.P."/>
            <person name="Cloutier S."/>
            <person name="Tambong J.T."/>
            <person name="Tran Thi T.V."/>
        </authorList>
    </citation>
    <scope>NUCLEOTIDE SEQUENCE [LARGE SCALE GENOMIC DNA]</scope>
    <source>
        <strain evidence="3 4">OO99</strain>
    </source>
</reference>
<dbReference type="Proteomes" id="UP000215703">
    <property type="component" value="Chromosome"/>
</dbReference>
<name>A0A2U8P1N4_9BRAD</name>
<dbReference type="InterPro" id="IPR011765">
    <property type="entry name" value="Pept_M16_N"/>
</dbReference>